<dbReference type="SUPFAM" id="SSF48435">
    <property type="entry name" value="Bacterial muramidases"/>
    <property type="match status" value="1"/>
</dbReference>
<dbReference type="EC" id="4.2.2.-" evidence="6"/>
<dbReference type="Proteomes" id="UP001149821">
    <property type="component" value="Unassembled WGS sequence"/>
</dbReference>
<dbReference type="RefSeq" id="WP_274145794.1">
    <property type="nucleotide sequence ID" value="NZ_JAJUBB010000029.1"/>
</dbReference>
<dbReference type="InterPro" id="IPR023346">
    <property type="entry name" value="Lysozyme-like_dom_sf"/>
</dbReference>
<dbReference type="EMBL" id="JAJUBB010000029">
    <property type="protein sequence ID" value="MDD1784094.1"/>
    <property type="molecule type" value="Genomic_DNA"/>
</dbReference>
<comment type="caution">
    <text evidence="6">The sequence shown here is derived from an EMBL/GenBank/DDBJ whole genome shotgun (WGS) entry which is preliminary data.</text>
</comment>
<evidence type="ECO:0000259" key="4">
    <source>
        <dbReference type="Pfam" id="PF01464"/>
    </source>
</evidence>
<dbReference type="Gene3D" id="1.25.20.10">
    <property type="entry name" value="Bacterial muramidases"/>
    <property type="match status" value="1"/>
</dbReference>
<reference evidence="6" key="1">
    <citation type="submission" date="2021-12" db="EMBL/GenBank/DDBJ databases">
        <title>Enterovibrio ZSDZ35 sp. nov. and Enterovibrio ZSDZ42 sp. nov., isolated from coastal seawater in Qingdao.</title>
        <authorList>
            <person name="Zhang P."/>
        </authorList>
    </citation>
    <scope>NUCLEOTIDE SEQUENCE</scope>
    <source>
        <strain evidence="6">ZSDZ35</strain>
    </source>
</reference>
<proteinExistence type="inferred from homology"/>
<name>A0ABT5QU24_9GAMM</name>
<dbReference type="Gene3D" id="1.10.530.10">
    <property type="match status" value="1"/>
</dbReference>
<sequence>MPPIENSIITNACKKSAVGMRRIVSVCFAALVSVQATASFALSIDDQRTKYEEAVSAIKRNDINTFKKLKRQLEDYPLYPYLEYRDFTRSLSSAKKSELDTFLDTYSDLPFIGTVRGRYIDTLASKRQWKSLLAFQPNVPRGERYQCQYYYAHSQAGDKALAFSGAKSLYLSGTSVDSACDKLFDVLKKSGKLNNALVLDRMLLAFDKRNRSLMRYLQKQLTGSDAQQGKQVIALYDNPRNVATFSKKSKVTSLNQRLTRLTFERLARTNVSEAVKQFKRTTDGQHFDQYERQEMADYVASRLMSTDKAALEKWRDHWLSQTANQSLLERRFRVALVDDDWKDMSRWLSAMSEKEQDKIKWRYWQARITQEQHGSDAAKEQFTALLGERNFYSVAAAMHLGAPIDIPYQTTSLNIETLQPFRPALSRISELLILDKVSAAKREWQNVLSQADQQEKAMLAAFATDSKWYHLSVQATISGKMWGHLEYRFPVAHRWWFEFFSKERDLPLTTLLALSRQESAFYTNAVSPVGARGLMQLMPATAKETSKKLGFRYLGKSTLSDPGINIRLGSGYLRMLLDQFDENRILAFAAYNAGPHRANKWLKESDGNLDAIAFIEAIPFRETRGYVQNVLMYDIYYRKLLGLPLQFLHDSEMQRRY</sequence>
<keyword evidence="2 3" id="KW-0732">Signal</keyword>
<dbReference type="GO" id="GO:0016829">
    <property type="term" value="F:lyase activity"/>
    <property type="evidence" value="ECO:0007669"/>
    <property type="project" value="UniProtKB-KW"/>
</dbReference>
<feature type="domain" description="Transglycosylase SLT" evidence="4">
    <location>
        <begin position="502"/>
        <end position="607"/>
    </location>
</feature>
<evidence type="ECO:0000256" key="2">
    <source>
        <dbReference type="ARBA" id="ARBA00022729"/>
    </source>
</evidence>
<organism evidence="6 7">
    <name type="scientific">Enterovibrio qingdaonensis</name>
    <dbReference type="NCBI Taxonomy" id="2899818"/>
    <lineage>
        <taxon>Bacteria</taxon>
        <taxon>Pseudomonadati</taxon>
        <taxon>Pseudomonadota</taxon>
        <taxon>Gammaproteobacteria</taxon>
        <taxon>Vibrionales</taxon>
        <taxon>Vibrionaceae</taxon>
        <taxon>Enterovibrio</taxon>
    </lineage>
</organism>
<dbReference type="InterPro" id="IPR008258">
    <property type="entry name" value="Transglycosylase_SLT_dom_1"/>
</dbReference>
<keyword evidence="7" id="KW-1185">Reference proteome</keyword>
<dbReference type="InterPro" id="IPR012289">
    <property type="entry name" value="Lytic_TGlycosylase_superhlx_L"/>
</dbReference>
<keyword evidence="6" id="KW-0456">Lyase</keyword>
<dbReference type="SUPFAM" id="SSF53955">
    <property type="entry name" value="Lysozyme-like"/>
    <property type="match status" value="1"/>
</dbReference>
<feature type="domain" description="Lytic transglycosylase superhelical linker" evidence="5">
    <location>
        <begin position="421"/>
        <end position="485"/>
    </location>
</feature>
<dbReference type="InterPro" id="IPR008939">
    <property type="entry name" value="Lytic_TGlycosylase_superhlx_U"/>
</dbReference>
<evidence type="ECO:0000256" key="1">
    <source>
        <dbReference type="ARBA" id="ARBA00007734"/>
    </source>
</evidence>
<dbReference type="Gene3D" id="1.10.1240.20">
    <property type="entry name" value="Lytic transglycosylase, superhelical linker domain"/>
    <property type="match status" value="1"/>
</dbReference>
<feature type="signal peptide" evidence="3">
    <location>
        <begin position="1"/>
        <end position="38"/>
    </location>
</feature>
<dbReference type="NCBIfam" id="NF008631">
    <property type="entry name" value="PRK11619.1"/>
    <property type="match status" value="1"/>
</dbReference>
<dbReference type="Pfam" id="PF01464">
    <property type="entry name" value="SLT"/>
    <property type="match status" value="1"/>
</dbReference>
<protein>
    <submittedName>
        <fullName evidence="6">Murein transglycosylase</fullName>
        <ecNumber evidence="6">4.2.2.-</ecNumber>
    </submittedName>
</protein>
<dbReference type="CDD" id="cd13401">
    <property type="entry name" value="Slt70-like"/>
    <property type="match status" value="1"/>
</dbReference>
<evidence type="ECO:0000313" key="6">
    <source>
        <dbReference type="EMBL" id="MDD1784094.1"/>
    </source>
</evidence>
<dbReference type="PANTHER" id="PTHR37423">
    <property type="entry name" value="SOLUBLE LYTIC MUREIN TRANSGLYCOSYLASE-RELATED"/>
    <property type="match status" value="1"/>
</dbReference>
<evidence type="ECO:0000256" key="3">
    <source>
        <dbReference type="SAM" id="SignalP"/>
    </source>
</evidence>
<dbReference type="PANTHER" id="PTHR37423:SF5">
    <property type="entry name" value="SOLUBLE LYTIC MUREIN TRANSGLYCOSYLASE"/>
    <property type="match status" value="1"/>
</dbReference>
<gene>
    <name evidence="6" type="primary">sltY</name>
    <name evidence="6" type="ORF">LRP49_23245</name>
</gene>
<dbReference type="InterPro" id="IPR037061">
    <property type="entry name" value="Lytic_TGlycoase_superhlx_L_sf"/>
</dbReference>
<dbReference type="Pfam" id="PF14718">
    <property type="entry name" value="SLT_L"/>
    <property type="match status" value="1"/>
</dbReference>
<evidence type="ECO:0000259" key="5">
    <source>
        <dbReference type="Pfam" id="PF14718"/>
    </source>
</evidence>
<comment type="similarity">
    <text evidence="1">Belongs to the transglycosylase Slt family.</text>
</comment>
<feature type="chain" id="PRO_5046782883" evidence="3">
    <location>
        <begin position="39"/>
        <end position="657"/>
    </location>
</feature>
<evidence type="ECO:0000313" key="7">
    <source>
        <dbReference type="Proteomes" id="UP001149821"/>
    </source>
</evidence>
<accession>A0ABT5QU24</accession>